<gene>
    <name evidence="3" type="ORF">THITE_113414</name>
</gene>
<accession>G2R9C6</accession>
<sequence>MAGSQLSWARVLLLGLVAPLVAVGVDAKRAVNADPPPAGSADGLASEPIEKRQVYTGNETIPAPQSPPVQGWWESKICSGIYCVYTNHRVANGRGLVAVTRFEEFQKLGRIENHLDRAENRYFDDPVPFTTTDVVEKGPGVTATKPLRRGKQLMSWSPVLVVHKSFFDEVPKKKDRTRLLETAVSYLPPATRAAFDKQRLRPGDTANANPRSIEEILHAHPFEIDLGFGNRVLAGPQDPAEPAAHSRHFANYPEVSALQHDCRPNVATYIDGPSFALRATVARRTQPGEELTIAYIDPFLPRKERAAWVRRHRGLAGSGGGSGSAAGCPCRACNPPGGPEGEAAKEADRRMEELLAIRAELRNHDSTKVDFPMIERFLKLYEEERLHARFAEAYELAAVNFNYLGDDKRAKKYADLAVQAGIVEGGPDSNDVAAMRIMASDVTGHYSHRYSLKRRGQ</sequence>
<feature type="signal peptide" evidence="1">
    <location>
        <begin position="1"/>
        <end position="27"/>
    </location>
</feature>
<dbReference type="eggNOG" id="KOG2084">
    <property type="taxonomic scope" value="Eukaryota"/>
</dbReference>
<dbReference type="GeneID" id="11524234"/>
<dbReference type="HOGENOM" id="CLU_028281_6_1_1"/>
<evidence type="ECO:0000313" key="3">
    <source>
        <dbReference type="EMBL" id="AEO68667.1"/>
    </source>
</evidence>
<proteinExistence type="predicted"/>
<feature type="domain" description="SET" evidence="2">
    <location>
        <begin position="139"/>
        <end position="295"/>
    </location>
</feature>
<protein>
    <recommendedName>
        <fullName evidence="2">SET domain-containing protein</fullName>
    </recommendedName>
</protein>
<dbReference type="InterPro" id="IPR046341">
    <property type="entry name" value="SET_dom_sf"/>
</dbReference>
<dbReference type="InterPro" id="IPR053185">
    <property type="entry name" value="SET_domain_protein"/>
</dbReference>
<feature type="chain" id="PRO_5003436396" description="SET domain-containing protein" evidence="1">
    <location>
        <begin position="28"/>
        <end position="457"/>
    </location>
</feature>
<dbReference type="RefSeq" id="XP_003655003.1">
    <property type="nucleotide sequence ID" value="XM_003654955.1"/>
</dbReference>
<dbReference type="CDD" id="cd20071">
    <property type="entry name" value="SET_SMYD"/>
    <property type="match status" value="1"/>
</dbReference>
<name>G2R9C6_THETT</name>
<evidence type="ECO:0000313" key="4">
    <source>
        <dbReference type="Proteomes" id="UP000008181"/>
    </source>
</evidence>
<keyword evidence="1" id="KW-0732">Signal</keyword>
<dbReference type="PANTHER" id="PTHR47332:SF6">
    <property type="entry name" value="SET DOMAIN-CONTAINING PROTEIN"/>
    <property type="match status" value="1"/>
</dbReference>
<dbReference type="STRING" id="578455.G2R9C6"/>
<reference evidence="3 4" key="1">
    <citation type="journal article" date="2011" name="Nat. Biotechnol.">
        <title>Comparative genomic analysis of the thermophilic biomass-degrading fungi Myceliophthora thermophila and Thielavia terrestris.</title>
        <authorList>
            <person name="Berka R.M."/>
            <person name="Grigoriev I.V."/>
            <person name="Otillar R."/>
            <person name="Salamov A."/>
            <person name="Grimwood J."/>
            <person name="Reid I."/>
            <person name="Ishmael N."/>
            <person name="John T."/>
            <person name="Darmond C."/>
            <person name="Moisan M.-C."/>
            <person name="Henrissat B."/>
            <person name="Coutinho P.M."/>
            <person name="Lombard V."/>
            <person name="Natvig D.O."/>
            <person name="Lindquist E."/>
            <person name="Schmutz J."/>
            <person name="Lucas S."/>
            <person name="Harris P."/>
            <person name="Powlowski J."/>
            <person name="Bellemare A."/>
            <person name="Taylor D."/>
            <person name="Butler G."/>
            <person name="de Vries R.P."/>
            <person name="Allijn I.E."/>
            <person name="van den Brink J."/>
            <person name="Ushinsky S."/>
            <person name="Storms R."/>
            <person name="Powell A.J."/>
            <person name="Paulsen I.T."/>
            <person name="Elbourne L.D.H."/>
            <person name="Baker S.E."/>
            <person name="Magnuson J."/>
            <person name="LaBoissiere S."/>
            <person name="Clutterbuck A.J."/>
            <person name="Martinez D."/>
            <person name="Wogulis M."/>
            <person name="de Leon A.L."/>
            <person name="Rey M.W."/>
            <person name="Tsang A."/>
        </authorList>
    </citation>
    <scope>NUCLEOTIDE SEQUENCE [LARGE SCALE GENOMIC DNA]</scope>
    <source>
        <strain evidence="4">ATCC 38088 / NRRL 8126</strain>
    </source>
</reference>
<dbReference type="PANTHER" id="PTHR47332">
    <property type="entry name" value="SET DOMAIN-CONTAINING PROTEIN 5"/>
    <property type="match status" value="1"/>
</dbReference>
<dbReference type="Proteomes" id="UP000008181">
    <property type="component" value="Chromosome 4"/>
</dbReference>
<dbReference type="OrthoDB" id="1028014at2759"/>
<organism evidence="3 4">
    <name type="scientific">Thermothielavioides terrestris (strain ATCC 38088 / NRRL 8126)</name>
    <name type="common">Thielavia terrestris</name>
    <dbReference type="NCBI Taxonomy" id="578455"/>
    <lineage>
        <taxon>Eukaryota</taxon>
        <taxon>Fungi</taxon>
        <taxon>Dikarya</taxon>
        <taxon>Ascomycota</taxon>
        <taxon>Pezizomycotina</taxon>
        <taxon>Sordariomycetes</taxon>
        <taxon>Sordariomycetidae</taxon>
        <taxon>Sordariales</taxon>
        <taxon>Chaetomiaceae</taxon>
        <taxon>Thermothielavioides</taxon>
        <taxon>Thermothielavioides terrestris</taxon>
    </lineage>
</organism>
<dbReference type="KEGG" id="ttt:THITE_113414"/>
<evidence type="ECO:0000259" key="2">
    <source>
        <dbReference type="Pfam" id="PF00856"/>
    </source>
</evidence>
<dbReference type="AlphaFoldDB" id="G2R9C6"/>
<dbReference type="Gene3D" id="2.170.270.10">
    <property type="entry name" value="SET domain"/>
    <property type="match status" value="1"/>
</dbReference>
<dbReference type="Pfam" id="PF00856">
    <property type="entry name" value="SET"/>
    <property type="match status" value="1"/>
</dbReference>
<evidence type="ECO:0000256" key="1">
    <source>
        <dbReference type="SAM" id="SignalP"/>
    </source>
</evidence>
<dbReference type="InterPro" id="IPR001214">
    <property type="entry name" value="SET_dom"/>
</dbReference>
<keyword evidence="4" id="KW-1185">Reference proteome</keyword>
<dbReference type="SUPFAM" id="SSF82199">
    <property type="entry name" value="SET domain"/>
    <property type="match status" value="1"/>
</dbReference>
<dbReference type="EMBL" id="CP003012">
    <property type="protein sequence ID" value="AEO68667.1"/>
    <property type="molecule type" value="Genomic_DNA"/>
</dbReference>